<dbReference type="InterPro" id="IPR036056">
    <property type="entry name" value="Fibrinogen-like_C"/>
</dbReference>
<dbReference type="SUPFAM" id="SSF56496">
    <property type="entry name" value="Fibrinogen C-terminal domain-like"/>
    <property type="match status" value="1"/>
</dbReference>
<dbReference type="SMART" id="SM00115">
    <property type="entry name" value="CASc"/>
    <property type="match status" value="1"/>
</dbReference>
<dbReference type="Pfam" id="PF00656">
    <property type="entry name" value="Peptidase_C14"/>
    <property type="match status" value="1"/>
</dbReference>
<evidence type="ECO:0000259" key="8">
    <source>
        <dbReference type="PROSITE" id="PS50209"/>
    </source>
</evidence>
<dbReference type="PROSITE" id="PS51406">
    <property type="entry name" value="FIBRINOGEN_C_2"/>
    <property type="match status" value="1"/>
</dbReference>
<evidence type="ECO:0000259" key="9">
    <source>
        <dbReference type="PROSITE" id="PS51406"/>
    </source>
</evidence>
<feature type="non-terminal residue" evidence="10">
    <location>
        <position position="1"/>
    </location>
</feature>
<feature type="domain" description="Caspase family p20" evidence="7">
    <location>
        <begin position="302"/>
        <end position="431"/>
    </location>
</feature>
<evidence type="ECO:0000256" key="4">
    <source>
        <dbReference type="ARBA" id="ARBA00022807"/>
    </source>
</evidence>
<evidence type="ECO:0000313" key="10">
    <source>
        <dbReference type="EMBL" id="KAG2458927.1"/>
    </source>
</evidence>
<dbReference type="InterPro" id="IPR001315">
    <property type="entry name" value="CARD"/>
</dbReference>
<dbReference type="InterPro" id="IPR002181">
    <property type="entry name" value="Fibrinogen_a/b/g_C_dom"/>
</dbReference>
<comment type="similarity">
    <text evidence="1">Belongs to the peptidase C14A family.</text>
</comment>
<feature type="domain" description="CARD" evidence="8">
    <location>
        <begin position="151"/>
        <end position="244"/>
    </location>
</feature>
<dbReference type="PANTHER" id="PTHR47901:SF3">
    <property type="entry name" value="CASPASE-1"/>
    <property type="match status" value="1"/>
</dbReference>
<protein>
    <submittedName>
        <fullName evidence="10">CASP1 protein</fullName>
    </submittedName>
</protein>
<dbReference type="PRINTS" id="PR00376">
    <property type="entry name" value="IL1BCENZYME"/>
</dbReference>
<dbReference type="InterPro" id="IPR016129">
    <property type="entry name" value="Caspase_his_AS"/>
</dbReference>
<dbReference type="PROSITE" id="PS01121">
    <property type="entry name" value="CASPASE_HIS"/>
    <property type="match status" value="1"/>
</dbReference>
<feature type="non-terminal residue" evidence="10">
    <location>
        <position position="674"/>
    </location>
</feature>
<dbReference type="PROSITE" id="PS50209">
    <property type="entry name" value="CARD"/>
    <property type="match status" value="2"/>
</dbReference>
<dbReference type="Gene3D" id="3.90.215.10">
    <property type="entry name" value="Gamma Fibrinogen, chain A, domain 1"/>
    <property type="match status" value="1"/>
</dbReference>
<dbReference type="InterPro" id="IPR029030">
    <property type="entry name" value="Caspase-like_dom_sf"/>
</dbReference>
<keyword evidence="3" id="KW-0378">Hydrolase</keyword>
<dbReference type="GO" id="GO:0050727">
    <property type="term" value="P:regulation of inflammatory response"/>
    <property type="evidence" value="ECO:0007669"/>
    <property type="project" value="TreeGrafter"/>
</dbReference>
<organism evidence="10 11">
    <name type="scientific">Polypterus senegalus</name>
    <name type="common">Senegal bichir</name>
    <dbReference type="NCBI Taxonomy" id="55291"/>
    <lineage>
        <taxon>Eukaryota</taxon>
        <taxon>Metazoa</taxon>
        <taxon>Chordata</taxon>
        <taxon>Craniata</taxon>
        <taxon>Vertebrata</taxon>
        <taxon>Euteleostomi</taxon>
        <taxon>Actinopterygii</taxon>
        <taxon>Polypteriformes</taxon>
        <taxon>Polypteridae</taxon>
        <taxon>Polypterus</taxon>
    </lineage>
</organism>
<dbReference type="SMART" id="SM00186">
    <property type="entry name" value="FBG"/>
    <property type="match status" value="1"/>
</dbReference>
<evidence type="ECO:0000259" key="7">
    <source>
        <dbReference type="PROSITE" id="PS50208"/>
    </source>
</evidence>
<feature type="domain" description="CARD" evidence="8">
    <location>
        <begin position="89"/>
        <end position="155"/>
    </location>
</feature>
<dbReference type="GO" id="GO:0006508">
    <property type="term" value="P:proteolysis"/>
    <property type="evidence" value="ECO:0007669"/>
    <property type="project" value="UniProtKB-KW"/>
</dbReference>
<dbReference type="GO" id="GO:0042981">
    <property type="term" value="P:regulation of apoptotic process"/>
    <property type="evidence" value="ECO:0007669"/>
    <property type="project" value="InterPro"/>
</dbReference>
<dbReference type="InterPro" id="IPR002398">
    <property type="entry name" value="Pept_C14"/>
</dbReference>
<evidence type="ECO:0000256" key="3">
    <source>
        <dbReference type="ARBA" id="ARBA00022801"/>
    </source>
</evidence>
<proteinExistence type="inferred from homology"/>
<dbReference type="SUPFAM" id="SSF52129">
    <property type="entry name" value="Caspase-like"/>
    <property type="match status" value="1"/>
</dbReference>
<accession>A0A8X7X232</accession>
<dbReference type="InterPro" id="IPR015917">
    <property type="entry name" value="Pept_C14A"/>
</dbReference>
<dbReference type="InterPro" id="IPR011029">
    <property type="entry name" value="DEATH-like_dom_sf"/>
</dbReference>
<keyword evidence="4" id="KW-0788">Thiol protease</keyword>
<dbReference type="CDD" id="cd00087">
    <property type="entry name" value="FReD"/>
    <property type="match status" value="1"/>
</dbReference>
<evidence type="ECO:0000256" key="6">
    <source>
        <dbReference type="SAM" id="MobiDB-lite"/>
    </source>
</evidence>
<evidence type="ECO:0000256" key="5">
    <source>
        <dbReference type="ARBA" id="ARBA00023145"/>
    </source>
</evidence>
<dbReference type="PROSITE" id="PS01122">
    <property type="entry name" value="CASPASE_CYS"/>
    <property type="match status" value="1"/>
</dbReference>
<dbReference type="Proteomes" id="UP000886611">
    <property type="component" value="Unassembled WGS sequence"/>
</dbReference>
<dbReference type="Gene3D" id="3.40.50.1460">
    <property type="match status" value="1"/>
</dbReference>
<keyword evidence="5" id="KW-0865">Zymogen</keyword>
<evidence type="ECO:0000313" key="11">
    <source>
        <dbReference type="Proteomes" id="UP000886611"/>
    </source>
</evidence>
<keyword evidence="2" id="KW-0645">Protease</keyword>
<dbReference type="GO" id="GO:0072559">
    <property type="term" value="C:NLRP3 inflammasome complex"/>
    <property type="evidence" value="ECO:0007669"/>
    <property type="project" value="TreeGrafter"/>
</dbReference>
<sequence length="674" mass="77018">MAPRKQAGVETPDRGHGVNSSTAQATEDSTSTGDIRVVETLLRQFIAVQEDKDQRLEHRFKSLQHQFTQLQGQVDLVQQSRSQVSEEPAKRSRAQKLMDIRIKFIEGANVSLIKDIVDDMLDLKVLNEGEKEEVIESNRLTRDRARSLIDMVRKKAQKLMDIRIMFIEGANVSLIKDIVDDMLDLKVLSEGEKEEVIENNRLTRDRARSLIDMVRKKGNSASEKFLEKILSRDHNLYTSMGLEVQSIAVKKSKVDLQETSGPQRTQSAGPETWLKLSTPEFIKNIQEKEADSIYEVFDKRERKRLALLINNVEFDNPKMKRNGAMEDQSQMKRLLEELGYTVDIHNNLSAQEVEKALKNFASHEDHKLSDSTFVVLMSHGLRNGICGKHYQDGDTDIFCIDKIFDILNTKNCGALREKPKVIIIQACRGSENGSVWVSDSLPPLSEDGLKKTHKEKDFICFCSSTPVYPNDCDDYPPSYPDGVYVIQPRNSHPLVVYCITMDNQKWTVIQKNSISSEIEWRESWTTYKYGFGNIEGDHWLGNEYIHKLTTQRAYKARIVLNVTKTDVRYADYDTFSLDEESRGYALRLGQYSGTAPDYMIEGSTIHDNMKFSTKDKDQDRNSGNCATSYNGGWWYDNCLTVQLNGKGYIYWNTLCHGDCAASLIMIRPSEICKE</sequence>
<dbReference type="GO" id="GO:0072557">
    <property type="term" value="C:IPAF inflammasome complex"/>
    <property type="evidence" value="ECO:0007669"/>
    <property type="project" value="TreeGrafter"/>
</dbReference>
<dbReference type="GO" id="GO:0004197">
    <property type="term" value="F:cysteine-type endopeptidase activity"/>
    <property type="evidence" value="ECO:0007669"/>
    <property type="project" value="InterPro"/>
</dbReference>
<dbReference type="PROSITE" id="PS50208">
    <property type="entry name" value="CASPASE_P20"/>
    <property type="match status" value="1"/>
</dbReference>
<feature type="region of interest" description="Disordered" evidence="6">
    <location>
        <begin position="1"/>
        <end position="32"/>
    </location>
</feature>
<dbReference type="EMBL" id="JAATIS010005477">
    <property type="protein sequence ID" value="KAG2458927.1"/>
    <property type="molecule type" value="Genomic_DNA"/>
</dbReference>
<feature type="domain" description="Fibrinogen C-terminal" evidence="9">
    <location>
        <begin position="463"/>
        <end position="670"/>
    </location>
</feature>
<reference evidence="10 11" key="1">
    <citation type="journal article" date="2021" name="Cell">
        <title>Tracing the genetic footprints of vertebrate landing in non-teleost ray-finned fishes.</title>
        <authorList>
            <person name="Bi X."/>
            <person name="Wang K."/>
            <person name="Yang L."/>
            <person name="Pan H."/>
            <person name="Jiang H."/>
            <person name="Wei Q."/>
            <person name="Fang M."/>
            <person name="Yu H."/>
            <person name="Zhu C."/>
            <person name="Cai Y."/>
            <person name="He Y."/>
            <person name="Gan X."/>
            <person name="Zeng H."/>
            <person name="Yu D."/>
            <person name="Zhu Y."/>
            <person name="Jiang H."/>
            <person name="Qiu Q."/>
            <person name="Yang H."/>
            <person name="Zhang Y.E."/>
            <person name="Wang W."/>
            <person name="Zhu M."/>
            <person name="He S."/>
            <person name="Zhang G."/>
        </authorList>
    </citation>
    <scope>NUCLEOTIDE SEQUENCE [LARGE SCALE GENOMIC DNA]</scope>
    <source>
        <strain evidence="10">Bchr_013</strain>
    </source>
</reference>
<dbReference type="SUPFAM" id="SSF47986">
    <property type="entry name" value="DEATH domain"/>
    <property type="match status" value="2"/>
</dbReference>
<gene>
    <name evidence="10" type="primary">Casp1</name>
    <name evidence="10" type="ORF">GTO96_0019390</name>
</gene>
<evidence type="ECO:0000256" key="2">
    <source>
        <dbReference type="ARBA" id="ARBA00022670"/>
    </source>
</evidence>
<dbReference type="Gene3D" id="4.10.530.10">
    <property type="entry name" value="Gamma-fibrinogen Carboxyl Terminal Fragment, domain 2"/>
    <property type="match status" value="1"/>
</dbReference>
<name>A0A8X7X232_POLSE</name>
<dbReference type="InterPro" id="IPR011600">
    <property type="entry name" value="Pept_C14_caspase"/>
</dbReference>
<dbReference type="GO" id="GO:0097169">
    <property type="term" value="C:AIM2 inflammasome complex"/>
    <property type="evidence" value="ECO:0007669"/>
    <property type="project" value="TreeGrafter"/>
</dbReference>
<evidence type="ECO:0000256" key="1">
    <source>
        <dbReference type="ARBA" id="ARBA00010134"/>
    </source>
</evidence>
<dbReference type="Gene3D" id="1.10.533.10">
    <property type="entry name" value="Death Domain, Fas"/>
    <property type="match status" value="2"/>
</dbReference>
<dbReference type="AlphaFoldDB" id="A0A8X7X232"/>
<dbReference type="Pfam" id="PF00147">
    <property type="entry name" value="Fibrinogen_C"/>
    <property type="match status" value="1"/>
</dbReference>
<dbReference type="InterPro" id="IPR033139">
    <property type="entry name" value="Caspase_cys_AS"/>
</dbReference>
<dbReference type="InterPro" id="IPR001309">
    <property type="entry name" value="Pept_C14_p20"/>
</dbReference>
<comment type="caution">
    <text evidence="10">The sequence shown here is derived from an EMBL/GenBank/DDBJ whole genome shotgun (WGS) entry which is preliminary data.</text>
</comment>
<dbReference type="PANTHER" id="PTHR47901">
    <property type="entry name" value="CASPASE RECRUITMENT DOMAIN-CONTAINING PROTEIN 18"/>
    <property type="match status" value="1"/>
</dbReference>
<keyword evidence="11" id="KW-1185">Reference proteome</keyword>
<feature type="compositionally biased region" description="Polar residues" evidence="6">
    <location>
        <begin position="18"/>
        <end position="32"/>
    </location>
</feature>
<dbReference type="Pfam" id="PF00619">
    <property type="entry name" value="CARD"/>
    <property type="match status" value="2"/>
</dbReference>
<dbReference type="InterPro" id="IPR014716">
    <property type="entry name" value="Fibrinogen_a/b/g_C_1"/>
</dbReference>